<dbReference type="EMBL" id="VUNL01000007">
    <property type="protein sequence ID" value="MSV25001.1"/>
    <property type="molecule type" value="Genomic_DNA"/>
</dbReference>
<comment type="caution">
    <text evidence="2">The sequence shown here is derived from an EMBL/GenBank/DDBJ whole genome shotgun (WGS) entry which is preliminary data.</text>
</comment>
<dbReference type="InterPro" id="IPR011990">
    <property type="entry name" value="TPR-like_helical_dom_sf"/>
</dbReference>
<dbReference type="PANTHER" id="PTHR43630">
    <property type="entry name" value="POLY-BETA-1,6-N-ACETYL-D-GLUCOSAMINE SYNTHASE"/>
    <property type="match status" value="1"/>
</dbReference>
<name>A0A6I2UZA3_9FIRM</name>
<gene>
    <name evidence="2" type="ORF">FYJ78_07360</name>
</gene>
<dbReference type="InterPro" id="IPR001173">
    <property type="entry name" value="Glyco_trans_2-like"/>
</dbReference>
<dbReference type="GO" id="GO:0016740">
    <property type="term" value="F:transferase activity"/>
    <property type="evidence" value="ECO:0007669"/>
    <property type="project" value="UniProtKB-KW"/>
</dbReference>
<sequence>MAAMPGGTGMKISISACVIAKNEEENIGRWLESMKHVADEMIVVDTGSTDRTAAMAREAGADVYLFDWCNDFSAAKNFALEQAKGNWILFLDADEYFTPAAQAKVRPLLMRLEPNLRIEGVLCRLVNIDVDDGNRVMTTLVQLRIFRNRKNLRYEGRIHEVLTITEGRPLELANEIEIYHTGYSTHIVQAKLRRDLRLLQERIAANNGRQEPMDDRYFMDIWYGLQDYDKAILYAKKLLAHGNLPPELKGRAYETWASSCMYAQHPAAETDRCLTEAIRECPGLAEFPFMRGLCRFEQRQYLQAEEDLQAGLRLREAYAKDTVAGVMDNAVRLLPSVYWRLGELAEKQLDAQAAQEYYWQGLQQNRYHSGLFLSFFHFLQQQRIDAADIIEVLNAIYDKKTDAAFLAQHLSRQNGGLVYVYYAGQAGEDKRQVLGCLAGGRPDGAAELADRQLRFLYRLLALARDQATETLLPAKRGKILQAAIRWRSDREKGESDDIPGEKTAISLADQADGCAAVEQGH</sequence>
<feature type="domain" description="Glycosyltransferase 2-like" evidence="1">
    <location>
        <begin position="15"/>
        <end position="114"/>
    </location>
</feature>
<dbReference type="InterPro" id="IPR029044">
    <property type="entry name" value="Nucleotide-diphossugar_trans"/>
</dbReference>
<keyword evidence="3" id="KW-1185">Reference proteome</keyword>
<dbReference type="AlphaFoldDB" id="A0A6I2UZA3"/>
<dbReference type="PANTHER" id="PTHR43630:SF2">
    <property type="entry name" value="GLYCOSYLTRANSFERASE"/>
    <property type="match status" value="1"/>
</dbReference>
<dbReference type="Pfam" id="PF00535">
    <property type="entry name" value="Glycos_transf_2"/>
    <property type="match status" value="1"/>
</dbReference>
<reference evidence="2 3" key="1">
    <citation type="submission" date="2019-08" db="EMBL/GenBank/DDBJ databases">
        <title>In-depth cultivation of the pig gut microbiome towards novel bacterial diversity and tailored functional studies.</title>
        <authorList>
            <person name="Wylensek D."/>
            <person name="Hitch T.C.A."/>
            <person name="Clavel T."/>
        </authorList>
    </citation>
    <scope>NUCLEOTIDE SEQUENCE [LARGE SCALE GENOMIC DNA]</scope>
    <source>
        <strain evidence="3">WCA-380-WT-3B3</strain>
    </source>
</reference>
<dbReference type="Gene3D" id="1.25.40.10">
    <property type="entry name" value="Tetratricopeptide repeat domain"/>
    <property type="match status" value="1"/>
</dbReference>
<dbReference type="SUPFAM" id="SSF53448">
    <property type="entry name" value="Nucleotide-diphospho-sugar transferases"/>
    <property type="match status" value="1"/>
</dbReference>
<evidence type="ECO:0000313" key="3">
    <source>
        <dbReference type="Proteomes" id="UP000430222"/>
    </source>
</evidence>
<dbReference type="Proteomes" id="UP000430222">
    <property type="component" value="Unassembled WGS sequence"/>
</dbReference>
<dbReference type="SUPFAM" id="SSF48452">
    <property type="entry name" value="TPR-like"/>
    <property type="match status" value="1"/>
</dbReference>
<evidence type="ECO:0000313" key="2">
    <source>
        <dbReference type="EMBL" id="MSV25001.1"/>
    </source>
</evidence>
<protein>
    <submittedName>
        <fullName evidence="2">Glycosyltransferase family 2 protein</fullName>
    </submittedName>
</protein>
<accession>A0A6I2UZA3</accession>
<organism evidence="2 3">
    <name type="scientific">Selenomonas montiformis</name>
    <dbReference type="NCBI Taxonomy" id="2652285"/>
    <lineage>
        <taxon>Bacteria</taxon>
        <taxon>Bacillati</taxon>
        <taxon>Bacillota</taxon>
        <taxon>Negativicutes</taxon>
        <taxon>Selenomonadales</taxon>
        <taxon>Selenomonadaceae</taxon>
        <taxon>Selenomonas</taxon>
    </lineage>
</organism>
<keyword evidence="2" id="KW-0808">Transferase</keyword>
<dbReference type="CDD" id="cd02511">
    <property type="entry name" value="Beta4Glucosyltransferase"/>
    <property type="match status" value="1"/>
</dbReference>
<dbReference type="Gene3D" id="3.90.550.10">
    <property type="entry name" value="Spore Coat Polysaccharide Biosynthesis Protein SpsA, Chain A"/>
    <property type="match status" value="1"/>
</dbReference>
<evidence type="ECO:0000259" key="1">
    <source>
        <dbReference type="Pfam" id="PF00535"/>
    </source>
</evidence>
<proteinExistence type="predicted"/>